<keyword evidence="1" id="KW-0812">Transmembrane</keyword>
<dbReference type="PROSITE" id="PS51186">
    <property type="entry name" value="GNAT"/>
    <property type="match status" value="1"/>
</dbReference>
<sequence>MEFRLAGPTDRKLVEDLWAYCFEPRENPFFQWYFSAFYKPENVLMGFKNREMACLTHLNPYKLSLRGKKIPVSYIVGLATHPAARRGGVGGKLLSAALKEMRRRKQYLNILMPSKAGFYQHYGYEMYCHQWKETIRLEELRPLTDKTVRFGFVNNTDQWTYLATVYDAYTRSVSGYAVRDEASWRSHIEAQLAEGYIAVAFQDDQPIAYVFYSLGGETIVSGEFVYSSWKGKRGLLDYIYNHRSQGKIFQWNEGLQDQSYRFYPDGKQGHETMPFMAGRVVDVKGALEQIPYPKGAEGVVTFHTEDPLAKWNTGSFTLAVKDGMGCVTAAGADEAEIFMPIGTLALLIFGAVDVNGLVFYEKLRGSDAALATLDEFFPRTNCYINEWY</sequence>
<dbReference type="InterPro" id="IPR000182">
    <property type="entry name" value="GNAT_dom"/>
</dbReference>
<keyword evidence="1" id="KW-1133">Transmembrane helix</keyword>
<gene>
    <name evidence="3" type="ORF">AB840_01475</name>
</gene>
<keyword evidence="1" id="KW-0472">Membrane</keyword>
<dbReference type="SUPFAM" id="SSF55729">
    <property type="entry name" value="Acyl-CoA N-acyltransferases (Nat)"/>
    <property type="match status" value="1"/>
</dbReference>
<dbReference type="PATRIC" id="fig|1122219.3.peg.1096"/>
<dbReference type="EMBL" id="LEKT01000003">
    <property type="protein sequence ID" value="KMO87602.1"/>
    <property type="molecule type" value="Genomic_DNA"/>
</dbReference>
<name>A0A0J6X0C9_9FIRM</name>
<dbReference type="RefSeq" id="WP_048513056.1">
    <property type="nucleotide sequence ID" value="NZ_FUXD01000010.1"/>
</dbReference>
<dbReference type="InterPro" id="IPR016181">
    <property type="entry name" value="Acyl_CoA_acyltransferase"/>
</dbReference>
<dbReference type="InterPro" id="IPR041380">
    <property type="entry name" value="Acetyltransf_17"/>
</dbReference>
<protein>
    <submittedName>
        <fullName evidence="3">GNAT family acetyltransferase</fullName>
    </submittedName>
</protein>
<evidence type="ECO:0000313" key="3">
    <source>
        <dbReference type="EMBL" id="KMO87602.1"/>
    </source>
</evidence>
<dbReference type="InterPro" id="IPR051554">
    <property type="entry name" value="Acetyltransferase_Eis"/>
</dbReference>
<dbReference type="AlphaFoldDB" id="A0A0J6X0C9"/>
<evidence type="ECO:0000256" key="1">
    <source>
        <dbReference type="SAM" id="Phobius"/>
    </source>
</evidence>
<keyword evidence="3" id="KW-0808">Transferase</keyword>
<dbReference type="InParanoid" id="A0A0J6X0C9"/>
<dbReference type="GO" id="GO:0034069">
    <property type="term" value="F:aminoglycoside N-acetyltransferase activity"/>
    <property type="evidence" value="ECO:0007669"/>
    <property type="project" value="TreeGrafter"/>
</dbReference>
<dbReference type="Pfam" id="PF13530">
    <property type="entry name" value="SCP2_2"/>
    <property type="match status" value="1"/>
</dbReference>
<accession>A0A0J6X0C9</accession>
<dbReference type="OrthoDB" id="9768284at2"/>
<keyword evidence="4" id="KW-1185">Reference proteome</keyword>
<dbReference type="Pfam" id="PF17668">
    <property type="entry name" value="Acetyltransf_17"/>
    <property type="match status" value="1"/>
</dbReference>
<organism evidence="3 4">
    <name type="scientific">Megasphaera cerevisiae DSM 20462</name>
    <dbReference type="NCBI Taxonomy" id="1122219"/>
    <lineage>
        <taxon>Bacteria</taxon>
        <taxon>Bacillati</taxon>
        <taxon>Bacillota</taxon>
        <taxon>Negativicutes</taxon>
        <taxon>Veillonellales</taxon>
        <taxon>Veillonellaceae</taxon>
        <taxon>Megasphaera</taxon>
    </lineage>
</organism>
<proteinExistence type="predicted"/>
<dbReference type="Proteomes" id="UP000036503">
    <property type="component" value="Unassembled WGS sequence"/>
</dbReference>
<dbReference type="PANTHER" id="PTHR37817:SF1">
    <property type="entry name" value="N-ACETYLTRANSFERASE EIS"/>
    <property type="match status" value="1"/>
</dbReference>
<dbReference type="Gene3D" id="3.40.630.30">
    <property type="match status" value="2"/>
</dbReference>
<dbReference type="SUPFAM" id="SSF55718">
    <property type="entry name" value="SCP-like"/>
    <property type="match status" value="1"/>
</dbReference>
<dbReference type="GO" id="GO:0030649">
    <property type="term" value="P:aminoglycoside antibiotic catabolic process"/>
    <property type="evidence" value="ECO:0007669"/>
    <property type="project" value="TreeGrafter"/>
</dbReference>
<feature type="domain" description="N-acetyltransferase" evidence="2">
    <location>
        <begin position="1"/>
        <end position="144"/>
    </location>
</feature>
<evidence type="ECO:0000259" key="2">
    <source>
        <dbReference type="PROSITE" id="PS51186"/>
    </source>
</evidence>
<dbReference type="PANTHER" id="PTHR37817">
    <property type="entry name" value="N-ACETYLTRANSFERASE EIS"/>
    <property type="match status" value="1"/>
</dbReference>
<feature type="transmembrane region" description="Helical" evidence="1">
    <location>
        <begin position="337"/>
        <end position="360"/>
    </location>
</feature>
<dbReference type="InterPro" id="IPR025559">
    <property type="entry name" value="Eis_dom"/>
</dbReference>
<reference evidence="3 4" key="1">
    <citation type="submission" date="2015-06" db="EMBL/GenBank/DDBJ databases">
        <title>Draft genome sequence of beer spoilage bacterium Megasphaera cerevisiae type strain 20462.</title>
        <authorList>
            <person name="Kutumbaka K."/>
            <person name="Pasmowitz J."/>
            <person name="Mategko J."/>
            <person name="Reyes D."/>
            <person name="Friedrich A."/>
            <person name="Han S."/>
            <person name="Martens-Habbena W."/>
            <person name="Neal-McKinney J."/>
            <person name="Janagama H.K."/>
            <person name="Nadala C."/>
            <person name="Samadpour M."/>
        </authorList>
    </citation>
    <scope>NUCLEOTIDE SEQUENCE [LARGE SCALE GENOMIC DNA]</scope>
    <source>
        <strain evidence="3 4">DSM 20462</strain>
    </source>
</reference>
<dbReference type="CDD" id="cd04301">
    <property type="entry name" value="NAT_SF"/>
    <property type="match status" value="1"/>
</dbReference>
<dbReference type="Pfam" id="PF13527">
    <property type="entry name" value="Acetyltransf_9"/>
    <property type="match status" value="1"/>
</dbReference>
<dbReference type="InterPro" id="IPR036527">
    <property type="entry name" value="SCP2_sterol-bd_dom_sf"/>
</dbReference>
<evidence type="ECO:0000313" key="4">
    <source>
        <dbReference type="Proteomes" id="UP000036503"/>
    </source>
</evidence>
<dbReference type="STRING" id="39029.BSR42_01210"/>
<comment type="caution">
    <text evidence="3">The sequence shown here is derived from an EMBL/GenBank/DDBJ whole genome shotgun (WGS) entry which is preliminary data.</text>
</comment>
<dbReference type="Gene3D" id="3.30.1050.10">
    <property type="entry name" value="SCP2 sterol-binding domain"/>
    <property type="match status" value="1"/>
</dbReference>